<feature type="binding site" evidence="8">
    <location>
        <position position="61"/>
    </location>
    <ligand>
        <name>shikimate</name>
        <dbReference type="ChEBI" id="CHEBI:36208"/>
    </ligand>
</feature>
<dbReference type="Pfam" id="PF18317">
    <property type="entry name" value="SDH_C"/>
    <property type="match status" value="1"/>
</dbReference>
<dbReference type="PANTHER" id="PTHR21089">
    <property type="entry name" value="SHIKIMATE DEHYDROGENASE"/>
    <property type="match status" value="1"/>
</dbReference>
<feature type="binding site" evidence="8">
    <location>
        <position position="101"/>
    </location>
    <ligand>
        <name>shikimate</name>
        <dbReference type="ChEBI" id="CHEBI:36208"/>
    </ligand>
</feature>
<comment type="catalytic activity">
    <reaction evidence="7 8">
        <text>shikimate + NADP(+) = 3-dehydroshikimate + NADPH + H(+)</text>
        <dbReference type="Rhea" id="RHEA:17737"/>
        <dbReference type="ChEBI" id="CHEBI:15378"/>
        <dbReference type="ChEBI" id="CHEBI:16630"/>
        <dbReference type="ChEBI" id="CHEBI:36208"/>
        <dbReference type="ChEBI" id="CHEBI:57783"/>
        <dbReference type="ChEBI" id="CHEBI:58349"/>
        <dbReference type="EC" id="1.1.1.25"/>
    </reaction>
</comment>
<comment type="pathway">
    <text evidence="1 8">Metabolic intermediate biosynthesis; chorismate biosynthesis; chorismate from D-erythrose 4-phosphate and phosphoenolpyruvate: step 4/7.</text>
</comment>
<dbReference type="Pfam" id="PF01488">
    <property type="entry name" value="Shikimate_DH"/>
    <property type="match status" value="1"/>
</dbReference>
<comment type="similarity">
    <text evidence="8">Belongs to the shikimate dehydrogenase family.</text>
</comment>
<evidence type="ECO:0000256" key="6">
    <source>
        <dbReference type="ARBA" id="ARBA00023141"/>
    </source>
</evidence>
<dbReference type="Gene3D" id="3.40.50.10860">
    <property type="entry name" value="Leucine Dehydrogenase, chain A, domain 1"/>
    <property type="match status" value="1"/>
</dbReference>
<evidence type="ECO:0000256" key="4">
    <source>
        <dbReference type="ARBA" id="ARBA00022857"/>
    </source>
</evidence>
<evidence type="ECO:0000256" key="8">
    <source>
        <dbReference type="HAMAP-Rule" id="MF_00222"/>
    </source>
</evidence>
<dbReference type="SUPFAM" id="SSF53223">
    <property type="entry name" value="Aminoacid dehydrogenase-like, N-terminal domain"/>
    <property type="match status" value="1"/>
</dbReference>
<dbReference type="SUPFAM" id="SSF51735">
    <property type="entry name" value="NAD(P)-binding Rossmann-fold domains"/>
    <property type="match status" value="1"/>
</dbReference>
<evidence type="ECO:0000256" key="5">
    <source>
        <dbReference type="ARBA" id="ARBA00023002"/>
    </source>
</evidence>
<feature type="binding site" evidence="8">
    <location>
        <begin position="14"/>
        <end position="16"/>
    </location>
    <ligand>
        <name>shikimate</name>
        <dbReference type="ChEBI" id="CHEBI:36208"/>
    </ligand>
</feature>
<keyword evidence="4 8" id="KW-0521">NADP</keyword>
<feature type="domain" description="SDH C-terminal" evidence="11">
    <location>
        <begin position="242"/>
        <end position="268"/>
    </location>
</feature>
<protein>
    <recommendedName>
        <fullName evidence="2 8">Shikimate dehydrogenase (NADP(+))</fullName>
        <shortName evidence="8">SDH</shortName>
        <ecNumber evidence="2 8">1.1.1.25</ecNumber>
    </recommendedName>
</protein>
<feature type="binding site" evidence="8">
    <location>
        <begin position="151"/>
        <end position="156"/>
    </location>
    <ligand>
        <name>NADP(+)</name>
        <dbReference type="ChEBI" id="CHEBI:58349"/>
    </ligand>
</feature>
<dbReference type="InterPro" id="IPR006151">
    <property type="entry name" value="Shikm_DH/Glu-tRNA_Rdtase"/>
</dbReference>
<keyword evidence="6 8" id="KW-0057">Aromatic amino acid biosynthesis</keyword>
<dbReference type="InterPro" id="IPR041121">
    <property type="entry name" value="SDH_C"/>
</dbReference>
<feature type="binding site" evidence="8">
    <location>
        <position position="219"/>
    </location>
    <ligand>
        <name>NADP(+)</name>
        <dbReference type="ChEBI" id="CHEBI:58349"/>
    </ligand>
</feature>
<dbReference type="EMBL" id="JBHSZV010000004">
    <property type="protein sequence ID" value="MFC7060705.1"/>
    <property type="molecule type" value="Genomic_DNA"/>
</dbReference>
<sequence>MFKLGLIGYPIAHSLSPWIHNRLLEEQGLKGDYQLFEIEPDQFDIRIKKLKEYDLDGFNVTVPYKERILNYLDEIDEAAEFLGAVNTVKVENGKWVGYNTDGIGYLTSLINRYPNVLKNAGKVLILGSGGAARGIYYTLLQKGVNQVDISNRTVQKAEQIIKELDGGSFSTPLTIEEAEQNIGQYDVVVQTSSVGMSPEKDQSIIDFKHIKAGALFSDIVYRPMYTAFLEKADSLGANLHFGHEMLLHQAIYAFEIWTNSEPDASNIMTAFEGKLKGE</sequence>
<dbReference type="Pfam" id="PF08501">
    <property type="entry name" value="Shikimate_dh_N"/>
    <property type="match status" value="1"/>
</dbReference>
<name>A0ABW2EEE9_9BACI</name>
<dbReference type="CDD" id="cd01065">
    <property type="entry name" value="NAD_bind_Shikimate_DH"/>
    <property type="match status" value="1"/>
</dbReference>
<reference evidence="13" key="1">
    <citation type="journal article" date="2019" name="Int. J. Syst. Evol. Microbiol.">
        <title>The Global Catalogue of Microorganisms (GCM) 10K type strain sequencing project: providing services to taxonomists for standard genome sequencing and annotation.</title>
        <authorList>
            <consortium name="The Broad Institute Genomics Platform"/>
            <consortium name="The Broad Institute Genome Sequencing Center for Infectious Disease"/>
            <person name="Wu L."/>
            <person name="Ma J."/>
        </authorList>
    </citation>
    <scope>NUCLEOTIDE SEQUENCE [LARGE SCALE GENOMIC DNA]</scope>
    <source>
        <strain evidence="13">CGMCC 4.1621</strain>
    </source>
</reference>
<dbReference type="InterPro" id="IPR036291">
    <property type="entry name" value="NAD(P)-bd_dom_sf"/>
</dbReference>
<evidence type="ECO:0000256" key="7">
    <source>
        <dbReference type="ARBA" id="ARBA00049442"/>
    </source>
</evidence>
<evidence type="ECO:0000313" key="13">
    <source>
        <dbReference type="Proteomes" id="UP001596410"/>
    </source>
</evidence>
<comment type="caution">
    <text evidence="12">The sequence shown here is derived from an EMBL/GenBank/DDBJ whole genome shotgun (WGS) entry which is preliminary data.</text>
</comment>
<evidence type="ECO:0000259" key="10">
    <source>
        <dbReference type="Pfam" id="PF08501"/>
    </source>
</evidence>
<feature type="binding site" evidence="8">
    <location>
        <position position="249"/>
    </location>
    <ligand>
        <name>shikimate</name>
        <dbReference type="ChEBI" id="CHEBI:36208"/>
    </ligand>
</feature>
<feature type="active site" description="Proton acceptor" evidence="8">
    <location>
        <position position="65"/>
    </location>
</feature>
<comment type="function">
    <text evidence="8">Involved in the biosynthesis of the chorismate, which leads to the biosynthesis of aromatic amino acids. Catalyzes the reversible NADPH linked reduction of 3-dehydroshikimate (DHSA) to yield shikimate (SA).</text>
</comment>
<feature type="binding site" evidence="8">
    <location>
        <begin position="127"/>
        <end position="131"/>
    </location>
    <ligand>
        <name>NADP(+)</name>
        <dbReference type="ChEBI" id="CHEBI:58349"/>
    </ligand>
</feature>
<comment type="subunit">
    <text evidence="8">Homodimer.</text>
</comment>
<feature type="binding site" evidence="8">
    <location>
        <position position="86"/>
    </location>
    <ligand>
        <name>shikimate</name>
        <dbReference type="ChEBI" id="CHEBI:36208"/>
    </ligand>
</feature>
<dbReference type="InterPro" id="IPR022893">
    <property type="entry name" value="Shikimate_DH_fam"/>
</dbReference>
<dbReference type="EC" id="1.1.1.25" evidence="2 8"/>
<evidence type="ECO:0000259" key="11">
    <source>
        <dbReference type="Pfam" id="PF18317"/>
    </source>
</evidence>
<dbReference type="GO" id="GO:0004764">
    <property type="term" value="F:shikimate 3-dehydrogenase (NADP+) activity"/>
    <property type="evidence" value="ECO:0007669"/>
    <property type="project" value="UniProtKB-EC"/>
</dbReference>
<dbReference type="PANTHER" id="PTHR21089:SF1">
    <property type="entry name" value="BIFUNCTIONAL 3-DEHYDROQUINATE DEHYDRATASE_SHIKIMATE DEHYDROGENASE, CHLOROPLASTIC"/>
    <property type="match status" value="1"/>
</dbReference>
<feature type="binding site" evidence="8">
    <location>
        <position position="221"/>
    </location>
    <ligand>
        <name>shikimate</name>
        <dbReference type="ChEBI" id="CHEBI:36208"/>
    </ligand>
</feature>
<evidence type="ECO:0000259" key="9">
    <source>
        <dbReference type="Pfam" id="PF01488"/>
    </source>
</evidence>
<keyword evidence="3 8" id="KW-0028">Amino-acid biosynthesis</keyword>
<feature type="binding site" evidence="8">
    <location>
        <position position="242"/>
    </location>
    <ligand>
        <name>NADP(+)</name>
        <dbReference type="ChEBI" id="CHEBI:58349"/>
    </ligand>
</feature>
<accession>A0ABW2EEE9</accession>
<evidence type="ECO:0000256" key="2">
    <source>
        <dbReference type="ARBA" id="ARBA00012962"/>
    </source>
</evidence>
<dbReference type="InterPro" id="IPR011342">
    <property type="entry name" value="Shikimate_DH"/>
</dbReference>
<dbReference type="RefSeq" id="WP_390216916.1">
    <property type="nucleotide sequence ID" value="NZ_JBHSZV010000004.1"/>
</dbReference>
<keyword evidence="5 8" id="KW-0560">Oxidoreductase</keyword>
<dbReference type="Gene3D" id="3.40.50.720">
    <property type="entry name" value="NAD(P)-binding Rossmann-like Domain"/>
    <property type="match status" value="1"/>
</dbReference>
<dbReference type="NCBIfam" id="TIGR00507">
    <property type="entry name" value="aroE"/>
    <property type="match status" value="1"/>
</dbReference>
<evidence type="ECO:0000256" key="1">
    <source>
        <dbReference type="ARBA" id="ARBA00004871"/>
    </source>
</evidence>
<dbReference type="Proteomes" id="UP001596410">
    <property type="component" value="Unassembled WGS sequence"/>
</dbReference>
<feature type="domain" description="Shikimate dehydrogenase substrate binding N-terminal" evidence="10">
    <location>
        <begin position="6"/>
        <end position="88"/>
    </location>
</feature>
<evidence type="ECO:0000313" key="12">
    <source>
        <dbReference type="EMBL" id="MFC7060705.1"/>
    </source>
</evidence>
<dbReference type="InterPro" id="IPR046346">
    <property type="entry name" value="Aminoacid_DH-like_N_sf"/>
</dbReference>
<organism evidence="12 13">
    <name type="scientific">Halobacillus seohaensis</name>
    <dbReference type="NCBI Taxonomy" id="447421"/>
    <lineage>
        <taxon>Bacteria</taxon>
        <taxon>Bacillati</taxon>
        <taxon>Bacillota</taxon>
        <taxon>Bacilli</taxon>
        <taxon>Bacillales</taxon>
        <taxon>Bacillaceae</taxon>
        <taxon>Halobacillus</taxon>
    </lineage>
</organism>
<gene>
    <name evidence="8 12" type="primary">aroE</name>
    <name evidence="12" type="ORF">ACFQIC_02315</name>
</gene>
<proteinExistence type="inferred from homology"/>
<evidence type="ECO:0000256" key="3">
    <source>
        <dbReference type="ARBA" id="ARBA00022605"/>
    </source>
</evidence>
<dbReference type="InterPro" id="IPR013708">
    <property type="entry name" value="Shikimate_DH-bd_N"/>
</dbReference>
<feature type="binding site" evidence="8">
    <location>
        <position position="77"/>
    </location>
    <ligand>
        <name>NADP(+)</name>
        <dbReference type="ChEBI" id="CHEBI:58349"/>
    </ligand>
</feature>
<feature type="domain" description="Quinate/shikimate 5-dehydrogenase/glutamyl-tRNA reductase" evidence="9">
    <location>
        <begin position="121"/>
        <end position="192"/>
    </location>
</feature>
<keyword evidence="13" id="KW-1185">Reference proteome</keyword>
<dbReference type="HAMAP" id="MF_00222">
    <property type="entry name" value="Shikimate_DH_AroE"/>
    <property type="match status" value="1"/>
</dbReference>